<keyword evidence="3" id="KW-1185">Reference proteome</keyword>
<name>A0A0D2PGY0_HYPSF</name>
<feature type="compositionally biased region" description="Pro residues" evidence="1">
    <location>
        <begin position="226"/>
        <end position="236"/>
    </location>
</feature>
<feature type="region of interest" description="Disordered" evidence="1">
    <location>
        <begin position="173"/>
        <end position="251"/>
    </location>
</feature>
<evidence type="ECO:0000256" key="1">
    <source>
        <dbReference type="SAM" id="MobiDB-lite"/>
    </source>
</evidence>
<organism evidence="2 3">
    <name type="scientific">Hypholoma sublateritium (strain FD-334 SS-4)</name>
    <dbReference type="NCBI Taxonomy" id="945553"/>
    <lineage>
        <taxon>Eukaryota</taxon>
        <taxon>Fungi</taxon>
        <taxon>Dikarya</taxon>
        <taxon>Basidiomycota</taxon>
        <taxon>Agaricomycotina</taxon>
        <taxon>Agaricomycetes</taxon>
        <taxon>Agaricomycetidae</taxon>
        <taxon>Agaricales</taxon>
        <taxon>Agaricineae</taxon>
        <taxon>Strophariaceae</taxon>
        <taxon>Hypholoma</taxon>
    </lineage>
</organism>
<evidence type="ECO:0000313" key="3">
    <source>
        <dbReference type="Proteomes" id="UP000054270"/>
    </source>
</evidence>
<sequence>MPPQYPGSRRKIAQRCIPKIYPDITKIADATTARSSEYLLRAYHPPRLTLPTNKMITFEYSWLDGAGSSWHAHRRTGRACEPSATARSLKRTRTDQNAPPLRSCTTHIGPWRQLYARFARLRRRRHAPVSVVDADLLGRALSTRLANPIKSPHRGSQPKAYCAPATTRARIASGRGQIHAPPRFPGPPLRAKPDRPKGLHRESGAHIARQWIAKSRRPSRIAPGSYQPPTPRPGPTPALGRASRSGDRLGS</sequence>
<feature type="region of interest" description="Disordered" evidence="1">
    <location>
        <begin position="81"/>
        <end position="103"/>
    </location>
</feature>
<proteinExistence type="predicted"/>
<evidence type="ECO:0000313" key="2">
    <source>
        <dbReference type="EMBL" id="KJA30094.1"/>
    </source>
</evidence>
<dbReference type="Proteomes" id="UP000054270">
    <property type="component" value="Unassembled WGS sequence"/>
</dbReference>
<protein>
    <submittedName>
        <fullName evidence="2">Uncharacterized protein</fullName>
    </submittedName>
</protein>
<dbReference type="EMBL" id="KN817518">
    <property type="protein sequence ID" value="KJA30094.1"/>
    <property type="molecule type" value="Genomic_DNA"/>
</dbReference>
<reference evidence="3" key="1">
    <citation type="submission" date="2014-04" db="EMBL/GenBank/DDBJ databases">
        <title>Evolutionary Origins and Diversification of the Mycorrhizal Mutualists.</title>
        <authorList>
            <consortium name="DOE Joint Genome Institute"/>
            <consortium name="Mycorrhizal Genomics Consortium"/>
            <person name="Kohler A."/>
            <person name="Kuo A."/>
            <person name="Nagy L.G."/>
            <person name="Floudas D."/>
            <person name="Copeland A."/>
            <person name="Barry K.W."/>
            <person name="Cichocki N."/>
            <person name="Veneault-Fourrey C."/>
            <person name="LaButti K."/>
            <person name="Lindquist E.A."/>
            <person name="Lipzen A."/>
            <person name="Lundell T."/>
            <person name="Morin E."/>
            <person name="Murat C."/>
            <person name="Riley R."/>
            <person name="Ohm R."/>
            <person name="Sun H."/>
            <person name="Tunlid A."/>
            <person name="Henrissat B."/>
            <person name="Grigoriev I.V."/>
            <person name="Hibbett D.S."/>
            <person name="Martin F."/>
        </authorList>
    </citation>
    <scope>NUCLEOTIDE SEQUENCE [LARGE SCALE GENOMIC DNA]</scope>
    <source>
        <strain evidence="3">FD-334 SS-4</strain>
    </source>
</reference>
<dbReference type="AlphaFoldDB" id="A0A0D2PGY0"/>
<feature type="compositionally biased region" description="Basic and acidic residues" evidence="1">
    <location>
        <begin position="191"/>
        <end position="204"/>
    </location>
</feature>
<gene>
    <name evidence="2" type="ORF">HYPSUDRAFT_196370</name>
</gene>
<accession>A0A0D2PGY0</accession>